<reference evidence="18 19" key="1">
    <citation type="journal article" date="2018" name="Evol. Lett.">
        <title>Horizontal gene cluster transfer increased hallucinogenic mushroom diversity.</title>
        <authorList>
            <person name="Reynolds H.T."/>
            <person name="Vijayakumar V."/>
            <person name="Gluck-Thaler E."/>
            <person name="Korotkin H.B."/>
            <person name="Matheny P.B."/>
            <person name="Slot J.C."/>
        </authorList>
    </citation>
    <scope>NUCLEOTIDE SEQUENCE [LARGE SCALE GENOMIC DNA]</scope>
    <source>
        <strain evidence="18 19">SRW20</strain>
    </source>
</reference>
<comment type="function">
    <text evidence="10">Catalyzes the single-oxidation or sequential double oxidation reaction of carbohydrates primarily at carbon-2 and/or carbon-3 with the concomitant reduction of the flavin. The enzyme exhibits a broad sugar substrate specificity, oxidizing different aldopyranoses to the corresponding C-1, C-2, C-3 or C-1,2, C-2,3 and C-3,4 (di)dehydro sugars with substrate-specific regioselectivity. Accepts only a narrow range of electron acceptors such as substituted benzoquinones and complexed metal ions and reacts extremely slowly with O(2) as acceptor. May play a role in the natural recycling of plant matter by oxidizing all major monosaccharides in lignocellulose and by reducing quinone compounds or reactive radical species generated during lignin depolymerization.</text>
</comment>
<dbReference type="GO" id="GO:0033718">
    <property type="term" value="F:pyranose dehydrogenase (acceptor) activity"/>
    <property type="evidence" value="ECO:0007669"/>
    <property type="project" value="UniProtKB-EC"/>
</dbReference>
<evidence type="ECO:0000256" key="5">
    <source>
        <dbReference type="ARBA" id="ARBA00013177"/>
    </source>
</evidence>
<dbReference type="AlphaFoldDB" id="A0A409W795"/>
<evidence type="ECO:0000256" key="1">
    <source>
        <dbReference type="ARBA" id="ARBA00001974"/>
    </source>
</evidence>
<evidence type="ECO:0000256" key="10">
    <source>
        <dbReference type="ARBA" id="ARBA00024699"/>
    </source>
</evidence>
<dbReference type="Gene3D" id="3.30.560.10">
    <property type="entry name" value="Glucose Oxidase, domain 3"/>
    <property type="match status" value="2"/>
</dbReference>
<dbReference type="SUPFAM" id="SSF51905">
    <property type="entry name" value="FAD/NAD(P)-binding domain"/>
    <property type="match status" value="2"/>
</dbReference>
<dbReference type="InterPro" id="IPR012132">
    <property type="entry name" value="GMC_OxRdtase"/>
</dbReference>
<evidence type="ECO:0000256" key="9">
    <source>
        <dbReference type="ARBA" id="ARBA00023002"/>
    </source>
</evidence>
<dbReference type="OrthoDB" id="269227at2759"/>
<comment type="catalytic activity">
    <reaction evidence="11">
        <text>pyranose + acceptor = pyranos-2-ulose + reduced acceptor.</text>
        <dbReference type="EC" id="1.1.99.29"/>
    </reaction>
</comment>
<dbReference type="Gene3D" id="3.50.50.60">
    <property type="entry name" value="FAD/NAD(P)-binding domain"/>
    <property type="match status" value="2"/>
</dbReference>
<dbReference type="InterPro" id="IPR000172">
    <property type="entry name" value="GMC_OxRdtase_N"/>
</dbReference>
<comment type="catalytic activity">
    <reaction evidence="13">
        <text>pyranose + acceptor = pyranos-3-ulose + reduced acceptor.</text>
        <dbReference type="EC" id="1.1.99.29"/>
    </reaction>
</comment>
<sequence>MFHQYCSSEDWDRLGNVSGDPGWKWANMRQYVQKHEKLVPPVDGHDTTAQIIASTHGTAGLLPVSLPGFNETTDALVFQTTQQVAEFPFLPDTSGGDTKFLGVGFLQSSVRGGVRMQSQSSYLTNFLSRPNYTVLSNATVIKLLVSGTSTNGQTSFRGVQFVGTPPPGTQTITETPIVVTARKEVILAAGTVGTTQLLLLSGIGPTAVLSPLGISTLVSSNSVGTNLMDHLLIPNIFTVKGSTLDNLLVNATAQQQTQLMWAINKTGPYTNTVANMYGFLRLPSNSSILAANPDPAAGPNSPHFELIFTNAFFQPGAPVPPNQNFLTVVSVVVSPTSRGTITLQTRNPLQMPLVDPGFMSTDFDISTARESVKAAIRFVTSPPWKSYTVGPFGNAFNEAVGNDAAIEEYVRGVGSSAFHPVGTAAIAPTTANSGVVNPDLTVKGTSGLRIVDASVFVSGLFCSTVLAGVLSATTSSRSSPAVISKVLCISWRKEPLTSSRLRQPVDDPLTTSNRMTIAPKDFGRSLFLAMNLYTDASGILRQAASPMWPKLALLHGCALLSFFPLSLGAIVFSPSQPLPTTTFDYIVVGAGTAGLAVANRLSENSSVTVLVLEAGLEQAVPAVDVPFLAPTLTPNTILDWNTTTVPQINLFGRVLPYNRGRVVGGSSTVNFMFHQYCSSEDWDRLATVSGDSGWNWANMRQYVQKASWLHLLIAESGAFINGRGPSFKRVGFVGTPPPGTQTITETPTVVTANKEVILAAGTVGTTQLLLLSGIGPNASLASVGVSPIINSNFVGANLMDHLLIPNIFTVKGSTLDNLLVNTTAQQQTQLMWAKNKTGPYTNTVANMYGFLRLPSNSSILAANPDPAAGPNSPHFELIFTNAFFQPGVPAPSNQNFLTVVSVVVSPTSRGAITLQSKNILQMPFVDPGFMTTDFDITTARESVKAAIRFVTSPPWKDYTVGPFGNAFSEAVGDDIGIEEYVRGIGTSAFHAVGTAAIAPPTANAGVVHPNLTVKGTDGLRVVDASVFPFIPSCHIQGPVYLLAERASDLIKAAAASG</sequence>
<dbReference type="Pfam" id="PF00732">
    <property type="entry name" value="GMC_oxred_N"/>
    <property type="match status" value="3"/>
</dbReference>
<keyword evidence="8" id="KW-0274">FAD</keyword>
<evidence type="ECO:0000256" key="4">
    <source>
        <dbReference type="ARBA" id="ARBA00011245"/>
    </source>
</evidence>
<organism evidence="18 19">
    <name type="scientific">Gymnopilus dilepis</name>
    <dbReference type="NCBI Taxonomy" id="231916"/>
    <lineage>
        <taxon>Eukaryota</taxon>
        <taxon>Fungi</taxon>
        <taxon>Dikarya</taxon>
        <taxon>Basidiomycota</taxon>
        <taxon>Agaricomycotina</taxon>
        <taxon>Agaricomycetes</taxon>
        <taxon>Agaricomycetidae</taxon>
        <taxon>Agaricales</taxon>
        <taxon>Agaricineae</taxon>
        <taxon>Hymenogastraceae</taxon>
        <taxon>Gymnopilus</taxon>
    </lineage>
</organism>
<dbReference type="EMBL" id="NHYE01005347">
    <property type="protein sequence ID" value="PPQ74345.1"/>
    <property type="molecule type" value="Genomic_DNA"/>
</dbReference>
<proteinExistence type="inferred from homology"/>
<dbReference type="SUPFAM" id="SSF54373">
    <property type="entry name" value="FAD-linked reductases, C-terminal domain"/>
    <property type="match status" value="2"/>
</dbReference>
<protein>
    <recommendedName>
        <fullName evidence="5">pyranose dehydrogenase (acceptor)</fullName>
        <ecNumber evidence="5">1.1.99.29</ecNumber>
    </recommendedName>
</protein>
<dbReference type="Pfam" id="PF05199">
    <property type="entry name" value="GMC_oxred_C"/>
    <property type="match status" value="2"/>
</dbReference>
<keyword evidence="19" id="KW-1185">Reference proteome</keyword>
<comment type="cofactor">
    <cofactor evidence="1">
        <name>FAD</name>
        <dbReference type="ChEBI" id="CHEBI:57692"/>
    </cofactor>
</comment>
<evidence type="ECO:0000256" key="15">
    <source>
        <dbReference type="ARBA" id="ARBA00034059"/>
    </source>
</evidence>
<evidence type="ECO:0000256" key="2">
    <source>
        <dbReference type="ARBA" id="ARBA00004613"/>
    </source>
</evidence>
<evidence type="ECO:0000256" key="12">
    <source>
        <dbReference type="ARBA" id="ARBA00034010"/>
    </source>
</evidence>
<evidence type="ECO:0000256" key="7">
    <source>
        <dbReference type="ARBA" id="ARBA00022630"/>
    </source>
</evidence>
<name>A0A409W795_9AGAR</name>
<dbReference type="InterPro" id="IPR027424">
    <property type="entry name" value="Glucose_Oxidase_domain_2"/>
</dbReference>
<evidence type="ECO:0000256" key="8">
    <source>
        <dbReference type="ARBA" id="ARBA00022827"/>
    </source>
</evidence>
<dbReference type="PANTHER" id="PTHR11552">
    <property type="entry name" value="GLUCOSE-METHANOL-CHOLINE GMC OXIDOREDUCTASE"/>
    <property type="match status" value="1"/>
</dbReference>
<dbReference type="InterPro" id="IPR007867">
    <property type="entry name" value="GMC_OxRtase_C"/>
</dbReference>
<comment type="catalytic activity">
    <reaction evidence="15">
        <text>a pyranoside + acceptor = a pyranosid-3,4-diulose + reduced acceptor.</text>
        <dbReference type="EC" id="1.1.99.29"/>
    </reaction>
</comment>
<accession>A0A409W795</accession>
<evidence type="ECO:0000256" key="3">
    <source>
        <dbReference type="ARBA" id="ARBA00010790"/>
    </source>
</evidence>
<comment type="similarity">
    <text evidence="3">Belongs to the GMC oxidoreductase family.</text>
</comment>
<comment type="catalytic activity">
    <reaction evidence="14">
        <text>a pyranoside + acceptor = a pyranosid-3-ulose + reduced acceptor.</text>
        <dbReference type="EC" id="1.1.99.29"/>
    </reaction>
</comment>
<feature type="domain" description="Glucose-methanol-choline oxidoreductase N-terminal" evidence="16">
    <location>
        <begin position="16"/>
        <end position="231"/>
    </location>
</feature>
<dbReference type="Gene3D" id="4.10.450.10">
    <property type="entry name" value="Glucose Oxidase, domain 2"/>
    <property type="match status" value="1"/>
</dbReference>
<dbReference type="EC" id="1.1.99.29" evidence="5"/>
<evidence type="ECO:0000313" key="19">
    <source>
        <dbReference type="Proteomes" id="UP000284706"/>
    </source>
</evidence>
<comment type="catalytic activity">
    <reaction evidence="12">
        <text>pyranose + acceptor = pyranos-2,3-diulose + reduced acceptor.</text>
        <dbReference type="EC" id="1.1.99.29"/>
    </reaction>
</comment>
<comment type="subunit">
    <text evidence="4">Monomer.</text>
</comment>
<dbReference type="Proteomes" id="UP000284706">
    <property type="component" value="Unassembled WGS sequence"/>
</dbReference>
<dbReference type="PANTHER" id="PTHR11552:SF147">
    <property type="entry name" value="CHOLINE DEHYDROGENASE, MITOCHONDRIAL"/>
    <property type="match status" value="1"/>
</dbReference>
<evidence type="ECO:0000256" key="11">
    <source>
        <dbReference type="ARBA" id="ARBA00033986"/>
    </source>
</evidence>
<evidence type="ECO:0000259" key="16">
    <source>
        <dbReference type="Pfam" id="PF00732"/>
    </source>
</evidence>
<comment type="subcellular location">
    <subcellularLocation>
        <location evidence="2">Secreted</location>
    </subcellularLocation>
</comment>
<comment type="caution">
    <text evidence="18">The sequence shown here is derived from an EMBL/GenBank/DDBJ whole genome shotgun (WGS) entry which is preliminary data.</text>
</comment>
<gene>
    <name evidence="18" type="ORF">CVT26_000960</name>
</gene>
<feature type="domain" description="Glucose-methanol-choline oxidoreductase C-terminal" evidence="17">
    <location>
        <begin position="906"/>
        <end position="1043"/>
    </location>
</feature>
<feature type="domain" description="Glucose-methanol-choline oxidoreductase C-terminal" evidence="17">
    <location>
        <begin position="335"/>
        <end position="467"/>
    </location>
</feature>
<feature type="domain" description="Glucose-methanol-choline oxidoreductase N-terminal" evidence="16">
    <location>
        <begin position="583"/>
        <end position="707"/>
    </location>
</feature>
<keyword evidence="6" id="KW-0964">Secreted</keyword>
<evidence type="ECO:0000259" key="17">
    <source>
        <dbReference type="Pfam" id="PF05199"/>
    </source>
</evidence>
<evidence type="ECO:0000313" key="18">
    <source>
        <dbReference type="EMBL" id="PPQ74345.1"/>
    </source>
</evidence>
<feature type="domain" description="Glucose-methanol-choline oxidoreductase N-terminal" evidence="16">
    <location>
        <begin position="746"/>
        <end position="802"/>
    </location>
</feature>
<dbReference type="GO" id="GO:0005576">
    <property type="term" value="C:extracellular region"/>
    <property type="evidence" value="ECO:0007669"/>
    <property type="project" value="UniProtKB-SubCell"/>
</dbReference>
<dbReference type="GO" id="GO:0050660">
    <property type="term" value="F:flavin adenine dinucleotide binding"/>
    <property type="evidence" value="ECO:0007669"/>
    <property type="project" value="InterPro"/>
</dbReference>
<keyword evidence="9" id="KW-0560">Oxidoreductase</keyword>
<evidence type="ECO:0000256" key="13">
    <source>
        <dbReference type="ARBA" id="ARBA00034029"/>
    </source>
</evidence>
<dbReference type="InParanoid" id="A0A409W795"/>
<keyword evidence="7" id="KW-0285">Flavoprotein</keyword>
<dbReference type="InterPro" id="IPR036188">
    <property type="entry name" value="FAD/NAD-bd_sf"/>
</dbReference>
<evidence type="ECO:0000256" key="6">
    <source>
        <dbReference type="ARBA" id="ARBA00022525"/>
    </source>
</evidence>
<dbReference type="STRING" id="231916.A0A409W795"/>
<evidence type="ECO:0000256" key="14">
    <source>
        <dbReference type="ARBA" id="ARBA00034050"/>
    </source>
</evidence>